<dbReference type="EMBL" id="AP027729">
    <property type="protein sequence ID" value="BDZ42287.1"/>
    <property type="molecule type" value="Genomic_DNA"/>
</dbReference>
<keyword evidence="4" id="KW-1185">Reference proteome</keyword>
<dbReference type="Proteomes" id="UP001321475">
    <property type="component" value="Chromosome"/>
</dbReference>
<feature type="compositionally biased region" description="Basic and acidic residues" evidence="1">
    <location>
        <begin position="340"/>
        <end position="351"/>
    </location>
</feature>
<feature type="compositionally biased region" description="Low complexity" evidence="1">
    <location>
        <begin position="293"/>
        <end position="308"/>
    </location>
</feature>
<feature type="compositionally biased region" description="Low complexity" evidence="1">
    <location>
        <begin position="12"/>
        <end position="61"/>
    </location>
</feature>
<evidence type="ECO:0000256" key="1">
    <source>
        <dbReference type="SAM" id="MobiDB-lite"/>
    </source>
</evidence>
<dbReference type="PANTHER" id="PTHR24094:SF15">
    <property type="entry name" value="AMP-DEPENDENT SYNTHETASE_LIGASE DOMAIN-CONTAINING PROTEIN-RELATED"/>
    <property type="match status" value="1"/>
</dbReference>
<dbReference type="PANTHER" id="PTHR24094">
    <property type="entry name" value="SECRETED PROTEIN"/>
    <property type="match status" value="1"/>
</dbReference>
<reference evidence="4" key="1">
    <citation type="journal article" date="2019" name="Int. J. Syst. Evol. Microbiol.">
        <title>The Global Catalogue of Microorganisms (GCM) 10K type strain sequencing project: providing services to taxonomists for standard genome sequencing and annotation.</title>
        <authorList>
            <consortium name="The Broad Institute Genomics Platform"/>
            <consortium name="The Broad Institute Genome Sequencing Center for Infectious Disease"/>
            <person name="Wu L."/>
            <person name="Ma J."/>
        </authorList>
    </citation>
    <scope>NUCLEOTIDE SEQUENCE [LARGE SCALE GENOMIC DNA]</scope>
    <source>
        <strain evidence="4">NBRC 108565</strain>
    </source>
</reference>
<feature type="domain" description="Excalibur calcium-binding" evidence="2">
    <location>
        <begin position="315"/>
        <end position="351"/>
    </location>
</feature>
<feature type="region of interest" description="Disordered" evidence="1">
    <location>
        <begin position="327"/>
        <end position="351"/>
    </location>
</feature>
<feature type="region of interest" description="Disordered" evidence="1">
    <location>
        <begin position="259"/>
        <end position="310"/>
    </location>
</feature>
<dbReference type="SMART" id="SM00894">
    <property type="entry name" value="Excalibur"/>
    <property type="match status" value="1"/>
</dbReference>
<dbReference type="InterPro" id="IPR008613">
    <property type="entry name" value="Excalibur_Ca-bd_domain"/>
</dbReference>
<gene>
    <name evidence="3" type="ORF">GCM10025865_15860</name>
</gene>
<protein>
    <submittedName>
        <fullName evidence="3">Calcium-binding protein</fullName>
    </submittedName>
</protein>
<evidence type="ECO:0000313" key="3">
    <source>
        <dbReference type="EMBL" id="BDZ42287.1"/>
    </source>
</evidence>
<organism evidence="3 4">
    <name type="scientific">Paraoerskovia sediminicola</name>
    <dbReference type="NCBI Taxonomy" id="1138587"/>
    <lineage>
        <taxon>Bacteria</taxon>
        <taxon>Bacillati</taxon>
        <taxon>Actinomycetota</taxon>
        <taxon>Actinomycetes</taxon>
        <taxon>Micrococcales</taxon>
        <taxon>Cellulomonadaceae</taxon>
        <taxon>Paraoerskovia</taxon>
    </lineage>
</organism>
<accession>A0ABN6XF11</accession>
<proteinExistence type="predicted"/>
<dbReference type="InterPro" id="IPR011089">
    <property type="entry name" value="GmrSD_C"/>
</dbReference>
<evidence type="ECO:0000259" key="2">
    <source>
        <dbReference type="SMART" id="SM00894"/>
    </source>
</evidence>
<sequence>MLVATVVAVGISVPGSAVSDDAAAAEASAAPSASPTSSGDPTPSASATPSATPDPEPSATETPEEEPPSDDAEKASPGTALAAIATLAVKGRAPKTGYDRDEFGPAWADVDRNGCDTRNDILTRDLTERTYKAGTHDCVVLTGVLVDPYGGGTIAFQRGQTTSTAVQIDHVVALSDAWQKGAQQLSADERRELANDPLNLLASDGPLNMSKGDGDTATWLPPNKAFRCTYVARQVAVKQSYDLWVTTAERDAMTRVLTTCPDEPLPTSADAATITDPHATRDASVEAEDEAAPEPAEPAGGGAATSSDGSGGSVFYQNCDAVRAAGADPIRVGDPGYSTKLDRDKDGVGCE</sequence>
<name>A0ABN6XF11_9CELL</name>
<evidence type="ECO:0000313" key="4">
    <source>
        <dbReference type="Proteomes" id="UP001321475"/>
    </source>
</evidence>
<feature type="region of interest" description="Disordered" evidence="1">
    <location>
        <begin position="10"/>
        <end position="77"/>
    </location>
</feature>
<dbReference type="Pfam" id="PF05901">
    <property type="entry name" value="Excalibur"/>
    <property type="match status" value="1"/>
</dbReference>
<dbReference type="Pfam" id="PF07510">
    <property type="entry name" value="GmrSD_C"/>
    <property type="match status" value="1"/>
</dbReference>